<keyword evidence="2" id="KW-0812">Transmembrane</keyword>
<keyword evidence="2" id="KW-0472">Membrane</keyword>
<sequence length="227" mass="25110">MVSALLMLASLAMFAFPKRLRSSRPTPRALQRGKKNPSLRDFPKAVKRLLKNDILMFRTASSVLHILPIAGLYTFLPKYLESQFRLAAHTANMISGVGGILVMGLGIIISGVFILRVKPNARFVAAWIAFTAVVYAIVQNTNLKLRGVSPKASYLTEQLPPSLAMVLPLFVDRGCHVVLYKRADSDDVTIGYRTLSPYTCNHSPKPSYLCVVSLKIPLLCLYVSEQC</sequence>
<keyword evidence="2" id="KW-1133">Transmembrane helix</keyword>
<dbReference type="EMBL" id="OD567806">
    <property type="protein sequence ID" value="CAD7446173.1"/>
    <property type="molecule type" value="Genomic_DNA"/>
</dbReference>
<protein>
    <submittedName>
        <fullName evidence="4">Uncharacterized protein</fullName>
    </submittedName>
</protein>
<dbReference type="PANTHER" id="PTHR11388:SF159">
    <property type="entry name" value="SOLUTE CARRIER ORGANIC ANION TRANSPORTER FAMILY MEMBER 74D"/>
    <property type="match status" value="1"/>
</dbReference>
<dbReference type="SUPFAM" id="SSF103473">
    <property type="entry name" value="MFS general substrate transporter"/>
    <property type="match status" value="1"/>
</dbReference>
<dbReference type="GO" id="GO:0043252">
    <property type="term" value="P:sodium-independent organic anion transport"/>
    <property type="evidence" value="ECO:0007669"/>
    <property type="project" value="TreeGrafter"/>
</dbReference>
<evidence type="ECO:0000256" key="1">
    <source>
        <dbReference type="ARBA" id="ARBA00023157"/>
    </source>
</evidence>
<dbReference type="InterPro" id="IPR036259">
    <property type="entry name" value="MFS_trans_sf"/>
</dbReference>
<feature type="transmembrane region" description="Helical" evidence="2">
    <location>
        <begin position="121"/>
        <end position="138"/>
    </location>
</feature>
<feature type="transmembrane region" description="Helical" evidence="2">
    <location>
        <begin position="97"/>
        <end position="115"/>
    </location>
</feature>
<feature type="chain" id="PRO_5031353673" evidence="3">
    <location>
        <begin position="23"/>
        <end position="227"/>
    </location>
</feature>
<feature type="signal peptide" evidence="3">
    <location>
        <begin position="1"/>
        <end position="22"/>
    </location>
</feature>
<dbReference type="PANTHER" id="PTHR11388">
    <property type="entry name" value="ORGANIC ANION TRANSPORTER"/>
    <property type="match status" value="1"/>
</dbReference>
<gene>
    <name evidence="4" type="ORF">TBIB3V08_LOCUS8508</name>
</gene>
<evidence type="ECO:0000256" key="2">
    <source>
        <dbReference type="SAM" id="Phobius"/>
    </source>
</evidence>
<reference evidence="4" key="1">
    <citation type="submission" date="2020-11" db="EMBL/GenBank/DDBJ databases">
        <authorList>
            <person name="Tran Van P."/>
        </authorList>
    </citation>
    <scope>NUCLEOTIDE SEQUENCE</scope>
</reference>
<dbReference type="Gene3D" id="1.20.1250.20">
    <property type="entry name" value="MFS general substrate transporter like domains"/>
    <property type="match status" value="1"/>
</dbReference>
<evidence type="ECO:0000313" key="4">
    <source>
        <dbReference type="EMBL" id="CAD7446173.1"/>
    </source>
</evidence>
<keyword evidence="3" id="KW-0732">Signal</keyword>
<accession>A0A7R9F5H4</accession>
<evidence type="ECO:0000256" key="3">
    <source>
        <dbReference type="SAM" id="SignalP"/>
    </source>
</evidence>
<organism evidence="4">
    <name type="scientific">Timema bartmani</name>
    <dbReference type="NCBI Taxonomy" id="61472"/>
    <lineage>
        <taxon>Eukaryota</taxon>
        <taxon>Metazoa</taxon>
        <taxon>Ecdysozoa</taxon>
        <taxon>Arthropoda</taxon>
        <taxon>Hexapoda</taxon>
        <taxon>Insecta</taxon>
        <taxon>Pterygota</taxon>
        <taxon>Neoptera</taxon>
        <taxon>Polyneoptera</taxon>
        <taxon>Phasmatodea</taxon>
        <taxon>Timematodea</taxon>
        <taxon>Timematoidea</taxon>
        <taxon>Timematidae</taxon>
        <taxon>Timema</taxon>
    </lineage>
</organism>
<dbReference type="Pfam" id="PF03137">
    <property type="entry name" value="OATP"/>
    <property type="match status" value="1"/>
</dbReference>
<feature type="transmembrane region" description="Helical" evidence="2">
    <location>
        <begin position="55"/>
        <end position="76"/>
    </location>
</feature>
<proteinExistence type="predicted"/>
<name>A0A7R9F5H4_9NEOP</name>
<dbReference type="GO" id="GO:0016323">
    <property type="term" value="C:basolateral plasma membrane"/>
    <property type="evidence" value="ECO:0007669"/>
    <property type="project" value="TreeGrafter"/>
</dbReference>
<dbReference type="InterPro" id="IPR004156">
    <property type="entry name" value="OATP"/>
</dbReference>
<dbReference type="GO" id="GO:0015347">
    <property type="term" value="F:sodium-independent organic anion transmembrane transporter activity"/>
    <property type="evidence" value="ECO:0007669"/>
    <property type="project" value="TreeGrafter"/>
</dbReference>
<keyword evidence="1" id="KW-1015">Disulfide bond</keyword>
<dbReference type="AlphaFoldDB" id="A0A7R9F5H4"/>